<reference evidence="2" key="1">
    <citation type="submission" date="2018-05" db="EMBL/GenBank/DDBJ databases">
        <authorList>
            <person name="Lanie J.A."/>
            <person name="Ng W.-L."/>
            <person name="Kazmierczak K.M."/>
            <person name="Andrzejewski T.M."/>
            <person name="Davidsen T.M."/>
            <person name="Wayne K.J."/>
            <person name="Tettelin H."/>
            <person name="Glass J.I."/>
            <person name="Rusch D."/>
            <person name="Podicherti R."/>
            <person name="Tsui H.-C.T."/>
            <person name="Winkler M.E."/>
        </authorList>
    </citation>
    <scope>NUCLEOTIDE SEQUENCE</scope>
    <source>
        <strain evidence="2">KNB</strain>
    </source>
</reference>
<protein>
    <submittedName>
        <fullName evidence="2">Heat shock protein DnaJ domain protein</fullName>
    </submittedName>
</protein>
<sequence length="258" mass="29422">MRPSLEQELPRLVQEQRDLGEQVISAELELETVKVETAQFQRRYYDTVGRLYAQLDDLEAQIASFQAGLAPDDTFAQAHAENTRQQARKSAEEAGLIEAQPPPPLVITPELKQAFRRAAMMMHPDRASTEPDRQRRHGFMIKLNLAYERGDQQAIEKLVLDFTPGSGMQEVESPDEIPDFGVELQTLQVVRRTGELRRRLEEIQDELRGRKQSDLYKMKVTIERAETRGGNPLGDLAEKILQELSEKKAKLEQMILAS</sequence>
<name>A0A2X0QVU6_9PROT</name>
<dbReference type="InterPro" id="IPR001623">
    <property type="entry name" value="DnaJ_domain"/>
</dbReference>
<proteinExistence type="predicted"/>
<keyword evidence="2" id="KW-0346">Stress response</keyword>
<dbReference type="EMBL" id="LS423452">
    <property type="protein sequence ID" value="SPS05708.1"/>
    <property type="molecule type" value="Genomic_DNA"/>
</dbReference>
<feature type="region of interest" description="Disordered" evidence="1">
    <location>
        <begin position="79"/>
        <end position="103"/>
    </location>
</feature>
<evidence type="ECO:0000313" key="2">
    <source>
        <dbReference type="EMBL" id="SPS05708.1"/>
    </source>
</evidence>
<dbReference type="AlphaFoldDB" id="A0A2X0QVU6"/>
<gene>
    <name evidence="2" type="ORF">NITFAB_1298</name>
</gene>
<dbReference type="SUPFAM" id="SSF46565">
    <property type="entry name" value="Chaperone J-domain"/>
    <property type="match status" value="1"/>
</dbReference>
<dbReference type="CDD" id="cd06257">
    <property type="entry name" value="DnaJ"/>
    <property type="match status" value="1"/>
</dbReference>
<organism evidence="2">
    <name type="scientific">Candidatus Nitrotoga fabula</name>
    <dbReference type="NCBI Taxonomy" id="2182327"/>
    <lineage>
        <taxon>Bacteria</taxon>
        <taxon>Pseudomonadati</taxon>
        <taxon>Pseudomonadota</taxon>
        <taxon>Betaproteobacteria</taxon>
        <taxon>Nitrosomonadales</taxon>
        <taxon>Gallionellaceae</taxon>
        <taxon>Candidatus Nitrotoga</taxon>
    </lineage>
</organism>
<dbReference type="InterPro" id="IPR036869">
    <property type="entry name" value="J_dom_sf"/>
</dbReference>
<accession>A0A2X0QVU6</accession>
<evidence type="ECO:0000256" key="1">
    <source>
        <dbReference type="SAM" id="MobiDB-lite"/>
    </source>
</evidence>